<sequence length="261" mass="29369">MERLDKILASTGRWSRREVKELVRAGRVTVNGMAARSPEEKYRREDLTLLVDGQSVLCERYTYLMLHKPAGLVSATEDPRQATVLDLLPEHLRKIGLFPAGRLDRDTEGLLLLTNDGALAHDLLSPRKHVDKTYFVRVEGRLDQSDVEAFQSGMTLGDGLVCLPAGLALLEAPDEALVTLREGKYHQIKRMLAARGKPVRYLKRLTMGPLVLDQTLEKGQWRPLEEEELTQLRSAGGAWTENPQKNCRINAENGEKTEKFS</sequence>
<dbReference type="EMBL" id="DYUC01000070">
    <property type="protein sequence ID" value="HJG86798.1"/>
    <property type="molecule type" value="Genomic_DNA"/>
</dbReference>
<evidence type="ECO:0000259" key="6">
    <source>
        <dbReference type="SMART" id="SM00363"/>
    </source>
</evidence>
<dbReference type="CDD" id="cd02553">
    <property type="entry name" value="PseudoU_synth_RsuA"/>
    <property type="match status" value="1"/>
</dbReference>
<dbReference type="NCBIfam" id="TIGR00093">
    <property type="entry name" value="pseudouridine synthase"/>
    <property type="match status" value="1"/>
</dbReference>
<keyword evidence="3 5" id="KW-0413">Isomerase</keyword>
<dbReference type="AlphaFoldDB" id="A0A921SSS8"/>
<dbReference type="SMART" id="SM00363">
    <property type="entry name" value="S4"/>
    <property type="match status" value="1"/>
</dbReference>
<reference evidence="7" key="1">
    <citation type="journal article" date="2021" name="PeerJ">
        <title>Extensive microbial diversity within the chicken gut microbiome revealed by metagenomics and culture.</title>
        <authorList>
            <person name="Gilroy R."/>
            <person name="Ravi A."/>
            <person name="Getino M."/>
            <person name="Pursley I."/>
            <person name="Horton D.L."/>
            <person name="Alikhan N.F."/>
            <person name="Baker D."/>
            <person name="Gharbi K."/>
            <person name="Hall N."/>
            <person name="Watson M."/>
            <person name="Adriaenssens E.M."/>
            <person name="Foster-Nyarko E."/>
            <person name="Jarju S."/>
            <person name="Secka A."/>
            <person name="Antonio M."/>
            <person name="Oren A."/>
            <person name="Chaudhuri R.R."/>
            <person name="La Ragione R."/>
            <person name="Hildebrand F."/>
            <person name="Pallen M.J."/>
        </authorList>
    </citation>
    <scope>NUCLEOTIDE SEQUENCE</scope>
    <source>
        <strain evidence="7">CHK179-5677</strain>
    </source>
</reference>
<dbReference type="Pfam" id="PF00849">
    <property type="entry name" value="PseudoU_synth_2"/>
    <property type="match status" value="1"/>
</dbReference>
<dbReference type="GO" id="GO:0120159">
    <property type="term" value="F:rRNA pseudouridine synthase activity"/>
    <property type="evidence" value="ECO:0007669"/>
    <property type="project" value="UniProtKB-ARBA"/>
</dbReference>
<gene>
    <name evidence="7" type="ORF">K8V01_07250</name>
</gene>
<dbReference type="InterPro" id="IPR042092">
    <property type="entry name" value="PsdUridine_s_RsuA/RluB/E/F_cat"/>
</dbReference>
<evidence type="ECO:0000256" key="1">
    <source>
        <dbReference type="ARBA" id="ARBA00008348"/>
    </source>
</evidence>
<comment type="similarity">
    <text evidence="1 5">Belongs to the pseudouridine synthase RsuA family.</text>
</comment>
<dbReference type="GO" id="GO:0003723">
    <property type="term" value="F:RNA binding"/>
    <property type="evidence" value="ECO:0007669"/>
    <property type="project" value="UniProtKB-KW"/>
</dbReference>
<dbReference type="InterPro" id="IPR002942">
    <property type="entry name" value="S4_RNA-bd"/>
</dbReference>
<dbReference type="InterPro" id="IPR020103">
    <property type="entry name" value="PsdUridine_synth_cat_dom_sf"/>
</dbReference>
<evidence type="ECO:0000256" key="2">
    <source>
        <dbReference type="ARBA" id="ARBA00022884"/>
    </source>
</evidence>
<evidence type="ECO:0000313" key="7">
    <source>
        <dbReference type="EMBL" id="HJG86798.1"/>
    </source>
</evidence>
<dbReference type="Gene3D" id="3.30.70.1560">
    <property type="entry name" value="Alpha-L RNA-binding motif"/>
    <property type="match status" value="1"/>
</dbReference>
<dbReference type="SUPFAM" id="SSF55174">
    <property type="entry name" value="Alpha-L RNA-binding motif"/>
    <property type="match status" value="1"/>
</dbReference>
<comment type="caution">
    <text evidence="7">The sequence shown here is derived from an EMBL/GenBank/DDBJ whole genome shotgun (WGS) entry which is preliminary data.</text>
</comment>
<name>A0A921SSS8_9FIRM</name>
<dbReference type="Proteomes" id="UP000760668">
    <property type="component" value="Unassembled WGS sequence"/>
</dbReference>
<accession>A0A921SSS8</accession>
<dbReference type="PANTHER" id="PTHR47683:SF4">
    <property type="entry name" value="PSEUDOURIDINE SYNTHASE"/>
    <property type="match status" value="1"/>
</dbReference>
<dbReference type="GO" id="GO:0000455">
    <property type="term" value="P:enzyme-directed rRNA pseudouridine synthesis"/>
    <property type="evidence" value="ECO:0007669"/>
    <property type="project" value="UniProtKB-ARBA"/>
</dbReference>
<evidence type="ECO:0000256" key="3">
    <source>
        <dbReference type="ARBA" id="ARBA00023235"/>
    </source>
</evidence>
<dbReference type="Gene3D" id="3.10.290.10">
    <property type="entry name" value="RNA-binding S4 domain"/>
    <property type="match status" value="1"/>
</dbReference>
<dbReference type="PANTHER" id="PTHR47683">
    <property type="entry name" value="PSEUDOURIDINE SYNTHASE FAMILY PROTEIN-RELATED"/>
    <property type="match status" value="1"/>
</dbReference>
<dbReference type="PROSITE" id="PS50889">
    <property type="entry name" value="S4"/>
    <property type="match status" value="1"/>
</dbReference>
<evidence type="ECO:0000313" key="8">
    <source>
        <dbReference type="Proteomes" id="UP000760668"/>
    </source>
</evidence>
<dbReference type="InterPro" id="IPR036986">
    <property type="entry name" value="S4_RNA-bd_sf"/>
</dbReference>
<dbReference type="Pfam" id="PF01479">
    <property type="entry name" value="S4"/>
    <property type="match status" value="1"/>
</dbReference>
<evidence type="ECO:0000256" key="4">
    <source>
        <dbReference type="PROSITE-ProRule" id="PRU00182"/>
    </source>
</evidence>
<reference evidence="7" key="2">
    <citation type="submission" date="2021-09" db="EMBL/GenBank/DDBJ databases">
        <authorList>
            <person name="Gilroy R."/>
        </authorList>
    </citation>
    <scope>NUCLEOTIDE SEQUENCE</scope>
    <source>
        <strain evidence="7">CHK179-5677</strain>
    </source>
</reference>
<dbReference type="CDD" id="cd00165">
    <property type="entry name" value="S4"/>
    <property type="match status" value="1"/>
</dbReference>
<protein>
    <recommendedName>
        <fullName evidence="5">Pseudouridine synthase</fullName>
        <ecNumber evidence="5">5.4.99.-</ecNumber>
    </recommendedName>
</protein>
<dbReference type="EC" id="5.4.99.-" evidence="5"/>
<dbReference type="InterPro" id="IPR000748">
    <property type="entry name" value="PsdUridine_synth_RsuA/RluB/E/F"/>
</dbReference>
<dbReference type="InterPro" id="IPR006145">
    <property type="entry name" value="PsdUridine_synth_RsuA/RluA"/>
</dbReference>
<dbReference type="SUPFAM" id="SSF55120">
    <property type="entry name" value="Pseudouridine synthase"/>
    <property type="match status" value="1"/>
</dbReference>
<dbReference type="InterPro" id="IPR050343">
    <property type="entry name" value="RsuA_PseudoU_synthase"/>
</dbReference>
<dbReference type="InterPro" id="IPR018496">
    <property type="entry name" value="PsdUridine_synth_RsuA/RluB_CS"/>
</dbReference>
<dbReference type="PROSITE" id="PS01149">
    <property type="entry name" value="PSI_RSU"/>
    <property type="match status" value="1"/>
</dbReference>
<dbReference type="Gene3D" id="3.30.70.580">
    <property type="entry name" value="Pseudouridine synthase I, catalytic domain, N-terminal subdomain"/>
    <property type="match status" value="1"/>
</dbReference>
<feature type="domain" description="RNA-binding S4" evidence="6">
    <location>
        <begin position="2"/>
        <end position="62"/>
    </location>
</feature>
<keyword evidence="2 4" id="KW-0694">RNA-binding</keyword>
<organism evidence="7 8">
    <name type="scientific">Pseudoflavonifractor capillosus</name>
    <dbReference type="NCBI Taxonomy" id="106588"/>
    <lineage>
        <taxon>Bacteria</taxon>
        <taxon>Bacillati</taxon>
        <taxon>Bacillota</taxon>
        <taxon>Clostridia</taxon>
        <taxon>Eubacteriales</taxon>
        <taxon>Oscillospiraceae</taxon>
        <taxon>Pseudoflavonifractor</taxon>
    </lineage>
</organism>
<dbReference type="InterPro" id="IPR020094">
    <property type="entry name" value="TruA/RsuA/RluB/E/F_N"/>
</dbReference>
<evidence type="ECO:0000256" key="5">
    <source>
        <dbReference type="RuleBase" id="RU003887"/>
    </source>
</evidence>
<proteinExistence type="inferred from homology"/>
<dbReference type="RefSeq" id="WP_295370247.1">
    <property type="nucleotide sequence ID" value="NZ_DYUC01000070.1"/>
</dbReference>